<dbReference type="VEuPathDB" id="FungiDB:BD410DRAFT_846911"/>
<dbReference type="AlphaFoldDB" id="A0A4Y7PDW5"/>
<dbReference type="OrthoDB" id="3237250at2759"/>
<dbReference type="Proteomes" id="UP000294933">
    <property type="component" value="Unassembled WGS sequence"/>
</dbReference>
<protein>
    <submittedName>
        <fullName evidence="2">Uncharacterized protein</fullName>
    </submittedName>
</protein>
<reference evidence="2 3" key="1">
    <citation type="submission" date="2018-06" db="EMBL/GenBank/DDBJ databases">
        <title>A transcriptomic atlas of mushroom development highlights an independent origin of complex multicellularity.</title>
        <authorList>
            <consortium name="DOE Joint Genome Institute"/>
            <person name="Krizsan K."/>
            <person name="Almasi E."/>
            <person name="Merenyi Z."/>
            <person name="Sahu N."/>
            <person name="Viragh M."/>
            <person name="Koszo T."/>
            <person name="Mondo S."/>
            <person name="Kiss B."/>
            <person name="Balint B."/>
            <person name="Kues U."/>
            <person name="Barry K."/>
            <person name="Hegedus J.C."/>
            <person name="Henrissat B."/>
            <person name="Johnson J."/>
            <person name="Lipzen A."/>
            <person name="Ohm R."/>
            <person name="Nagy I."/>
            <person name="Pangilinan J."/>
            <person name="Yan J."/>
            <person name="Xiong Y."/>
            <person name="Grigoriev I.V."/>
            <person name="Hibbett D.S."/>
            <person name="Nagy L.G."/>
        </authorList>
    </citation>
    <scope>NUCLEOTIDE SEQUENCE [LARGE SCALE GENOMIC DNA]</scope>
    <source>
        <strain evidence="2 3">SZMC22713</strain>
    </source>
</reference>
<sequence length="557" mass="63419">MAGTLVTLEELVARINMGVFRVENGDIFTSSNTDKLCNLAAPQLREDVDIPTVLKNCQVPIWSSPGFASLPFILVAPRWEGPLFGRLAQNHEVFPITRGTPGWHLAVPLQESWRRLEVALYDAIRTLETAEITFPLPFRFGYLKSHSTNGKARYHALQSRNAFLPLMATLSDAIAAYIPNPRSLHFETTRDELKESGPHWVNMLLKRGVNRAWVTLLEQSQVATFSREIRRVGVVIDPSNCPAHERRIDRLLLAHVPIWTWMGNGLPSFFRDKPICEIDVARRFRLTETQFAAVVSWPPPASSSTSVPTYAEPAAGSGQKPGETWSEFFARRALKNEQTKLNETEVQRQSRADRERNAETATIPSSRSRVFMWDDSERIGFLVRRLVYRSEIGAWWDQFSEQQRRYDGFRDEWDLCDEFGPGLPRLYDDDDIVFPDTGDNHIVNFQPDSTPPGSPAHQDQDRAAASHADMDAVYDVGINSMTFDVDQLVNVLHYRYGVHDTAYESKKALDEKKWGVICCDLTHTEDDQLSISWIVSWMQRGPSLGNYMISTHLIQRI</sequence>
<evidence type="ECO:0000256" key="1">
    <source>
        <dbReference type="SAM" id="MobiDB-lite"/>
    </source>
</evidence>
<keyword evidence="3" id="KW-1185">Reference proteome</keyword>
<accession>A0A4Y7PDW5</accession>
<evidence type="ECO:0000313" key="2">
    <source>
        <dbReference type="EMBL" id="TDL13477.1"/>
    </source>
</evidence>
<gene>
    <name evidence="2" type="ORF">BD410DRAFT_846911</name>
</gene>
<name>A0A4Y7PDW5_9AGAM</name>
<organism evidence="2 3">
    <name type="scientific">Rickenella mellea</name>
    <dbReference type="NCBI Taxonomy" id="50990"/>
    <lineage>
        <taxon>Eukaryota</taxon>
        <taxon>Fungi</taxon>
        <taxon>Dikarya</taxon>
        <taxon>Basidiomycota</taxon>
        <taxon>Agaricomycotina</taxon>
        <taxon>Agaricomycetes</taxon>
        <taxon>Hymenochaetales</taxon>
        <taxon>Rickenellaceae</taxon>
        <taxon>Rickenella</taxon>
    </lineage>
</organism>
<feature type="compositionally biased region" description="Basic and acidic residues" evidence="1">
    <location>
        <begin position="342"/>
        <end position="358"/>
    </location>
</feature>
<dbReference type="EMBL" id="ML170595">
    <property type="protein sequence ID" value="TDL13477.1"/>
    <property type="molecule type" value="Genomic_DNA"/>
</dbReference>
<feature type="region of interest" description="Disordered" evidence="1">
    <location>
        <begin position="301"/>
        <end position="322"/>
    </location>
</feature>
<proteinExistence type="predicted"/>
<feature type="region of interest" description="Disordered" evidence="1">
    <location>
        <begin position="342"/>
        <end position="361"/>
    </location>
</feature>
<evidence type="ECO:0000313" key="3">
    <source>
        <dbReference type="Proteomes" id="UP000294933"/>
    </source>
</evidence>
<dbReference type="STRING" id="50990.A0A4Y7PDW5"/>